<feature type="region of interest" description="Disordered" evidence="1">
    <location>
        <begin position="191"/>
        <end position="226"/>
    </location>
</feature>
<evidence type="ECO:0000313" key="4">
    <source>
        <dbReference type="Proteomes" id="UP000594262"/>
    </source>
</evidence>
<dbReference type="Proteomes" id="UP000594262">
    <property type="component" value="Unplaced"/>
</dbReference>
<reference evidence="3" key="1">
    <citation type="submission" date="2021-01" db="UniProtKB">
        <authorList>
            <consortium name="EnsemblMetazoa"/>
        </authorList>
    </citation>
    <scope>IDENTIFICATION</scope>
</reference>
<dbReference type="Gene3D" id="1.25.10.10">
    <property type="entry name" value="Leucine-rich Repeat Variant"/>
    <property type="match status" value="1"/>
</dbReference>
<feature type="domain" description="U3 small nucleolar RNA-associated protein 20 C-terminal" evidence="2">
    <location>
        <begin position="267"/>
        <end position="539"/>
    </location>
</feature>
<keyword evidence="4" id="KW-1185">Reference proteome</keyword>
<evidence type="ECO:0000256" key="1">
    <source>
        <dbReference type="SAM" id="MobiDB-lite"/>
    </source>
</evidence>
<dbReference type="SUPFAM" id="SSF48371">
    <property type="entry name" value="ARM repeat"/>
    <property type="match status" value="1"/>
</dbReference>
<evidence type="ECO:0000259" key="2">
    <source>
        <dbReference type="Pfam" id="PF23099"/>
    </source>
</evidence>
<evidence type="ECO:0000313" key="3">
    <source>
        <dbReference type="EnsemblMetazoa" id="CLYHEMP000677.1"/>
    </source>
</evidence>
<dbReference type="InterPro" id="IPR057525">
    <property type="entry name" value="UTP20_C"/>
</dbReference>
<dbReference type="PANTHER" id="PTHR17695">
    <property type="entry name" value="SMALL SUBUNIT PROCESSOME COMPONENT 20 HOMOLOG"/>
    <property type="match status" value="1"/>
</dbReference>
<dbReference type="Pfam" id="PF23099">
    <property type="entry name" value="UTP20_C"/>
    <property type="match status" value="1"/>
</dbReference>
<accession>A0A7M5TRC7</accession>
<sequence length="559" mass="64437">MRRLASKEIADTMDKIEELSIRDDDNSIRAQCRQLMMTYLIEYPLGKKMSKHFDFYISNLSYEEETGRISSLEMFAVMFNKFPFTVLQEYSTYFFIPLVMMLINDESALCKKMAASAVKLLITKLGAGSPRNDLFDITLNWSKQNKVQLRQVAMQLFGTFVDVEQDTFNNDNFKTRLDQMVPILLKTIQDGVKADQDDDESSEDESEAEDNENEAENNINEDSEDHDGAVQIKKLPMNDKCLYNTLTCVGKIFTKIPGIFTTGADYKINEFLAAITELLLHSHAWVRLSSSQLFAVYFSSIPVEEISNTSSNSYLSIDTQAKVKDLCLIFYEQLKDDQLTKEIADQATKNLIYLFKIVKYLNVGELNSKAVSNNNAIGDTEILHDDEEIQNPKKNITIKVLIVKMTRLATFEALKKIKESVKRTCVFRWIAAVCLDSDHQQLLPHLPDLLKPLYREISNAQKEESDLVKLAHEVLELIRGQFDKQTFAEVYAKVQKMAHEKRDSRKRKLAVEAVKEPEKFAARKQKLNLAKREQKKRKLYERKPELKFKKIRSQKATDE</sequence>
<dbReference type="GO" id="GO:0032040">
    <property type="term" value="C:small-subunit processome"/>
    <property type="evidence" value="ECO:0007669"/>
    <property type="project" value="TreeGrafter"/>
</dbReference>
<proteinExistence type="predicted"/>
<dbReference type="InterPro" id="IPR011989">
    <property type="entry name" value="ARM-like"/>
</dbReference>
<dbReference type="InterPro" id="IPR016024">
    <property type="entry name" value="ARM-type_fold"/>
</dbReference>
<dbReference type="OrthoDB" id="360653at2759"/>
<dbReference type="AlphaFoldDB" id="A0A7M5TRC7"/>
<name>A0A7M5TRC7_9CNID</name>
<feature type="compositionally biased region" description="Acidic residues" evidence="1">
    <location>
        <begin position="196"/>
        <end position="225"/>
    </location>
</feature>
<dbReference type="InterPro" id="IPR052575">
    <property type="entry name" value="SSU_processome_comp_20"/>
</dbReference>
<dbReference type="PANTHER" id="PTHR17695:SF11">
    <property type="entry name" value="SMALL SUBUNIT PROCESSOME COMPONENT 20 HOMOLOG"/>
    <property type="match status" value="1"/>
</dbReference>
<protein>
    <recommendedName>
        <fullName evidence="2">U3 small nucleolar RNA-associated protein 20 C-terminal domain-containing protein</fullName>
    </recommendedName>
</protein>
<dbReference type="EnsemblMetazoa" id="CLYHEMT000677.1">
    <property type="protein sequence ID" value="CLYHEMP000677.1"/>
    <property type="gene ID" value="CLYHEMG000677"/>
</dbReference>
<organism evidence="3 4">
    <name type="scientific">Clytia hemisphaerica</name>
    <dbReference type="NCBI Taxonomy" id="252671"/>
    <lineage>
        <taxon>Eukaryota</taxon>
        <taxon>Metazoa</taxon>
        <taxon>Cnidaria</taxon>
        <taxon>Hydrozoa</taxon>
        <taxon>Hydroidolina</taxon>
        <taxon>Leptothecata</taxon>
        <taxon>Obeliida</taxon>
        <taxon>Clytiidae</taxon>
        <taxon>Clytia</taxon>
    </lineage>
</organism>
<dbReference type="GO" id="GO:0030686">
    <property type="term" value="C:90S preribosome"/>
    <property type="evidence" value="ECO:0007669"/>
    <property type="project" value="TreeGrafter"/>
</dbReference>